<evidence type="ECO:0000256" key="4">
    <source>
        <dbReference type="ARBA" id="ARBA00022679"/>
    </source>
</evidence>
<keyword evidence="5" id="KW-0949">S-adenosyl-L-methionine</keyword>
<comment type="catalytic activity">
    <reaction evidence="6">
        <text>a 2'-deoxyadenosine in DNA + S-adenosyl-L-methionine = an N(6)-methyl-2'-deoxyadenosine in DNA + S-adenosyl-L-homocysteine + H(+)</text>
        <dbReference type="Rhea" id="RHEA:15197"/>
        <dbReference type="Rhea" id="RHEA-COMP:12418"/>
        <dbReference type="Rhea" id="RHEA-COMP:12419"/>
        <dbReference type="ChEBI" id="CHEBI:15378"/>
        <dbReference type="ChEBI" id="CHEBI:57856"/>
        <dbReference type="ChEBI" id="CHEBI:59789"/>
        <dbReference type="ChEBI" id="CHEBI:90615"/>
        <dbReference type="ChEBI" id="CHEBI:90616"/>
        <dbReference type="EC" id="2.1.1.72"/>
    </reaction>
</comment>
<reference evidence="9" key="1">
    <citation type="submission" date="2022-07" db="EMBL/GenBank/DDBJ databases">
        <authorList>
            <person name="Otstavnykh N."/>
            <person name="Isaeva M."/>
            <person name="Bystritskaya E."/>
        </authorList>
    </citation>
    <scope>NUCLEOTIDE SEQUENCE</scope>
    <source>
        <strain evidence="9">KCTC 52189</strain>
    </source>
</reference>
<dbReference type="PIRSF" id="PIRSF015855">
    <property type="entry name" value="TypeIII_Mtase_mKpnI"/>
    <property type="match status" value="1"/>
</dbReference>
<evidence type="ECO:0000256" key="3">
    <source>
        <dbReference type="ARBA" id="ARBA00022603"/>
    </source>
</evidence>
<dbReference type="GO" id="GO:0032259">
    <property type="term" value="P:methylation"/>
    <property type="evidence" value="ECO:0007669"/>
    <property type="project" value="UniProtKB-KW"/>
</dbReference>
<gene>
    <name evidence="9" type="ORF">NO357_14700</name>
</gene>
<dbReference type="GO" id="GO:0009007">
    <property type="term" value="F:site-specific DNA-methyltransferase (adenine-specific) activity"/>
    <property type="evidence" value="ECO:0007669"/>
    <property type="project" value="UniProtKB-EC"/>
</dbReference>
<evidence type="ECO:0000256" key="2">
    <source>
        <dbReference type="ARBA" id="ARBA00011900"/>
    </source>
</evidence>
<evidence type="ECO:0000256" key="7">
    <source>
        <dbReference type="SAM" id="MobiDB-lite"/>
    </source>
</evidence>
<evidence type="ECO:0000313" key="9">
    <source>
        <dbReference type="EMBL" id="MDQ2091152.1"/>
    </source>
</evidence>
<evidence type="ECO:0000259" key="8">
    <source>
        <dbReference type="Pfam" id="PF01555"/>
    </source>
</evidence>
<comment type="caution">
    <text evidence="9">The sequence shown here is derived from an EMBL/GenBank/DDBJ whole genome shotgun (WGS) entry which is preliminary data.</text>
</comment>
<dbReference type="EMBL" id="JANHAX010000004">
    <property type="protein sequence ID" value="MDQ2091152.1"/>
    <property type="molecule type" value="Genomic_DNA"/>
</dbReference>
<feature type="compositionally biased region" description="Basic and acidic residues" evidence="7">
    <location>
        <begin position="185"/>
        <end position="199"/>
    </location>
</feature>
<dbReference type="PRINTS" id="PR00506">
    <property type="entry name" value="D21N6MTFRASE"/>
</dbReference>
<keyword evidence="3" id="KW-0489">Methyltransferase</keyword>
<dbReference type="RefSeq" id="WP_306736435.1">
    <property type="nucleotide sequence ID" value="NZ_JANHAX010000004.1"/>
</dbReference>
<dbReference type="AlphaFoldDB" id="A0AAE3WEB7"/>
<keyword evidence="4" id="KW-0808">Transferase</keyword>
<name>A0AAE3WEB7_9RHOB</name>
<dbReference type="PROSITE" id="PS00092">
    <property type="entry name" value="N6_MTASE"/>
    <property type="match status" value="1"/>
</dbReference>
<dbReference type="Gene3D" id="3.40.50.150">
    <property type="entry name" value="Vaccinia Virus protein VP39"/>
    <property type="match status" value="1"/>
</dbReference>
<sequence>MAKKRKLELTWVGKESRPRLEPRILIEHPDKSYHADIRHSADDNFDNILIKGDNLLALKALEQEYAGRIKCIFIDPPYNTGNAFDGFYDDGLEHSIWLSLMKDRIEILWSLLSDDGSLWVVLDDEEAHYFKVMCDEIFGRRQFISKVIWKHSDNSNNNALKFSQDHNYLIVYAKDQSWRPKFLNDPEKRKHFKNPDNDPRGPWFDGNPLNNPALRPNLQYTVTSPTGYEIPHPPNGWRWSKETLQEKIRSGEIRFTEDGKGLRRRTYLADMKGLPPSTMWIDIEKTGHTRQAKYELKKLFPDVPVTSLFPTPKPERLIKTVLELATEPDDIVLDSFAGSGTTGAVAHKMNRRWIMVEIGEHADTHIAPRLSKVIDGQDDGGVTSLMEWKGGGGFRYYTLAPSLIETDRFGMQVISKEYNAEMLAEAMCKHMGFTYAPSEADYWSHGYSTETDFIYVTTQSLTHDTLRKISEDVGPDRTLMICCKAFSGDGKFDNLTVHKIPGIILNKCEWGRDDYSLNVQNLPMAEQEDPNADLPLFSAEEQNDG</sequence>
<dbReference type="Pfam" id="PF01555">
    <property type="entry name" value="N6_N4_Mtase"/>
    <property type="match status" value="1"/>
</dbReference>
<dbReference type="InterPro" id="IPR002941">
    <property type="entry name" value="DNA_methylase_N4/N6"/>
</dbReference>
<dbReference type="InterPro" id="IPR002295">
    <property type="entry name" value="N4/N6-MTase_EcoPI_Mod-like"/>
</dbReference>
<organism evidence="9 10">
    <name type="scientific">Marimonas arenosa</name>
    <dbReference type="NCBI Taxonomy" id="1795305"/>
    <lineage>
        <taxon>Bacteria</taxon>
        <taxon>Pseudomonadati</taxon>
        <taxon>Pseudomonadota</taxon>
        <taxon>Alphaproteobacteria</taxon>
        <taxon>Rhodobacterales</taxon>
        <taxon>Paracoccaceae</taxon>
        <taxon>Marimonas</taxon>
    </lineage>
</organism>
<protein>
    <recommendedName>
        <fullName evidence="2">site-specific DNA-methyltransferase (adenine-specific)</fullName>
        <ecNumber evidence="2">2.1.1.72</ecNumber>
    </recommendedName>
</protein>
<proteinExistence type="inferred from homology"/>
<keyword evidence="10" id="KW-1185">Reference proteome</keyword>
<accession>A0AAE3WEB7</accession>
<evidence type="ECO:0000313" key="10">
    <source>
        <dbReference type="Proteomes" id="UP001226762"/>
    </source>
</evidence>
<feature type="region of interest" description="Disordered" evidence="7">
    <location>
        <begin position="185"/>
        <end position="208"/>
    </location>
</feature>
<comment type="similarity">
    <text evidence="1">Belongs to the N(4)/N(6)-methyltransferase family.</text>
</comment>
<dbReference type="GO" id="GO:0003677">
    <property type="term" value="F:DNA binding"/>
    <property type="evidence" value="ECO:0007669"/>
    <property type="project" value="InterPro"/>
</dbReference>
<evidence type="ECO:0000256" key="5">
    <source>
        <dbReference type="ARBA" id="ARBA00022691"/>
    </source>
</evidence>
<dbReference type="SUPFAM" id="SSF53335">
    <property type="entry name" value="S-adenosyl-L-methionine-dependent methyltransferases"/>
    <property type="match status" value="1"/>
</dbReference>
<dbReference type="Proteomes" id="UP001226762">
    <property type="component" value="Unassembled WGS sequence"/>
</dbReference>
<evidence type="ECO:0000256" key="1">
    <source>
        <dbReference type="ARBA" id="ARBA00006594"/>
    </source>
</evidence>
<feature type="domain" description="DNA methylase N-4/N-6" evidence="8">
    <location>
        <begin position="69"/>
        <end position="362"/>
    </location>
</feature>
<dbReference type="EC" id="2.1.1.72" evidence="2"/>
<reference evidence="9" key="2">
    <citation type="submission" date="2023-02" db="EMBL/GenBank/DDBJ databases">
        <title>'Rhodoalgimonas zhirmunskyi' gen. nov., isolated from a red alga.</title>
        <authorList>
            <person name="Nedashkovskaya O.I."/>
            <person name="Otstavnykh N.Y."/>
            <person name="Bystritskaya E.P."/>
            <person name="Balabanova L.A."/>
            <person name="Isaeva M.P."/>
        </authorList>
    </citation>
    <scope>NUCLEOTIDE SEQUENCE</scope>
    <source>
        <strain evidence="9">KCTC 52189</strain>
    </source>
</reference>
<dbReference type="InterPro" id="IPR002052">
    <property type="entry name" value="DNA_methylase_N6_adenine_CS"/>
</dbReference>
<evidence type="ECO:0000256" key="6">
    <source>
        <dbReference type="ARBA" id="ARBA00047942"/>
    </source>
</evidence>
<dbReference type="InterPro" id="IPR029063">
    <property type="entry name" value="SAM-dependent_MTases_sf"/>
</dbReference>
<dbReference type="GO" id="GO:0008170">
    <property type="term" value="F:N-methyltransferase activity"/>
    <property type="evidence" value="ECO:0007669"/>
    <property type="project" value="InterPro"/>
</dbReference>